<reference evidence="3 4" key="1">
    <citation type="submission" date="2018-01" db="EMBL/GenBank/DDBJ databases">
        <title>Draft genome sequence of Sphaerisporangium sp. 7K107.</title>
        <authorList>
            <person name="Sahin N."/>
            <person name="Saygin H."/>
            <person name="Ay H."/>
        </authorList>
    </citation>
    <scope>NUCLEOTIDE SEQUENCE [LARGE SCALE GENOMIC DNA]</scope>
    <source>
        <strain evidence="3 4">7K107</strain>
    </source>
</reference>
<feature type="non-terminal residue" evidence="3">
    <location>
        <position position="1"/>
    </location>
</feature>
<feature type="compositionally biased region" description="Low complexity" evidence="1">
    <location>
        <begin position="124"/>
        <end position="140"/>
    </location>
</feature>
<dbReference type="Gene3D" id="3.40.710.10">
    <property type="entry name" value="DD-peptidase/beta-lactamase superfamily"/>
    <property type="match status" value="1"/>
</dbReference>
<accession>A0A2W2E003</accession>
<organism evidence="3 4">
    <name type="scientific">Spongiactinospora gelatinilytica</name>
    <dbReference type="NCBI Taxonomy" id="2666298"/>
    <lineage>
        <taxon>Bacteria</taxon>
        <taxon>Bacillati</taxon>
        <taxon>Actinomycetota</taxon>
        <taxon>Actinomycetes</taxon>
        <taxon>Streptosporangiales</taxon>
        <taxon>Streptosporangiaceae</taxon>
        <taxon>Spongiactinospora</taxon>
    </lineage>
</organism>
<keyword evidence="4" id="KW-1185">Reference proteome</keyword>
<evidence type="ECO:0000313" key="3">
    <source>
        <dbReference type="EMBL" id="PZG15661.1"/>
    </source>
</evidence>
<dbReference type="GO" id="GO:0030655">
    <property type="term" value="P:beta-lactam antibiotic catabolic process"/>
    <property type="evidence" value="ECO:0007669"/>
    <property type="project" value="InterPro"/>
</dbReference>
<evidence type="ECO:0000256" key="1">
    <source>
        <dbReference type="SAM" id="MobiDB-lite"/>
    </source>
</evidence>
<dbReference type="InterPro" id="IPR012338">
    <property type="entry name" value="Beta-lactam/transpept-like"/>
</dbReference>
<comment type="caution">
    <text evidence="3">The sequence shown here is derived from an EMBL/GenBank/DDBJ whole genome shotgun (WGS) entry which is preliminary data.</text>
</comment>
<evidence type="ECO:0000259" key="2">
    <source>
        <dbReference type="Pfam" id="PF13354"/>
    </source>
</evidence>
<feature type="region of interest" description="Disordered" evidence="1">
    <location>
        <begin position="120"/>
        <end position="188"/>
    </location>
</feature>
<dbReference type="GO" id="GO:0008800">
    <property type="term" value="F:beta-lactamase activity"/>
    <property type="evidence" value="ECO:0007669"/>
    <property type="project" value="InterPro"/>
</dbReference>
<dbReference type="EMBL" id="POUA01000768">
    <property type="protein sequence ID" value="PZG15661.1"/>
    <property type="molecule type" value="Genomic_DNA"/>
</dbReference>
<sequence>AWLSTRKLKSFPSSILQDRPDNSQAPLREAATLMISISDNTATDLLTHKAAPGTATPANFFTLKGAAPHLAASYNPPPPSRRTLLTKTLAIINSWPPQPPHHRINRFRPRICQAHATLTHLNDPPSTRSCPPTTPASTSPPQWPTVWSKGGSEPGLLTLSYSTHAKSRKPMPSSPPPPTPRCLHPRRKGRVISQVAIKRL</sequence>
<protein>
    <recommendedName>
        <fullName evidence="2">Beta-lactamase class A catalytic domain-containing protein</fullName>
    </recommendedName>
</protein>
<dbReference type="AlphaFoldDB" id="A0A2W2E003"/>
<name>A0A2W2E003_9ACTN</name>
<dbReference type="InterPro" id="IPR045155">
    <property type="entry name" value="Beta-lactam_cat"/>
</dbReference>
<feature type="domain" description="Beta-lactamase class A catalytic" evidence="2">
    <location>
        <begin position="13"/>
        <end position="48"/>
    </location>
</feature>
<gene>
    <name evidence="3" type="ORF">C1I98_39235</name>
</gene>
<evidence type="ECO:0000313" key="4">
    <source>
        <dbReference type="Proteomes" id="UP000248544"/>
    </source>
</evidence>
<proteinExistence type="predicted"/>
<dbReference type="Pfam" id="PF13354">
    <property type="entry name" value="Beta-lactamase2"/>
    <property type="match status" value="1"/>
</dbReference>
<dbReference type="SUPFAM" id="SSF56601">
    <property type="entry name" value="beta-lactamase/transpeptidase-like"/>
    <property type="match status" value="2"/>
</dbReference>
<dbReference type="Proteomes" id="UP000248544">
    <property type="component" value="Unassembled WGS sequence"/>
</dbReference>